<proteinExistence type="predicted"/>
<dbReference type="AlphaFoldDB" id="A0A644Y374"/>
<accession>A0A644Y374</accession>
<comment type="caution">
    <text evidence="2">The sequence shown here is derived from an EMBL/GenBank/DDBJ whole genome shotgun (WGS) entry which is preliminary data.</text>
</comment>
<name>A0A644Y374_9ZZZZ</name>
<reference evidence="2" key="1">
    <citation type="submission" date="2019-08" db="EMBL/GenBank/DDBJ databases">
        <authorList>
            <person name="Kucharzyk K."/>
            <person name="Murdoch R.W."/>
            <person name="Higgins S."/>
            <person name="Loffler F."/>
        </authorList>
    </citation>
    <scope>NUCLEOTIDE SEQUENCE</scope>
</reference>
<dbReference type="Pfam" id="PF17768">
    <property type="entry name" value="RecJ_OB"/>
    <property type="match status" value="1"/>
</dbReference>
<protein>
    <recommendedName>
        <fullName evidence="1">RecJ OB domain-containing protein</fullName>
    </recommendedName>
</protein>
<dbReference type="InterPro" id="IPR041122">
    <property type="entry name" value="RecJ_OB"/>
</dbReference>
<dbReference type="EMBL" id="VSSQ01003812">
    <property type="protein sequence ID" value="MPM22448.1"/>
    <property type="molecule type" value="Genomic_DNA"/>
</dbReference>
<gene>
    <name evidence="2" type="ORF">SDC9_68903</name>
</gene>
<dbReference type="Gene3D" id="2.40.50.460">
    <property type="match status" value="1"/>
</dbReference>
<evidence type="ECO:0000259" key="1">
    <source>
        <dbReference type="Pfam" id="PF17768"/>
    </source>
</evidence>
<sequence length="156" mass="17366">MGGGRHLKLKVSREEKTFETIFFSTNAAACGLKVGDRADVAFYPQFNEFRGTRTVQLQVVDLRPARTRAQCEKALYDKMNAGEDITPKEAAALLPSRTEFANLWRYLRVHASAGPIEGTGCRLAKCVARECGGRPVLMRTLVCLDVLNERGLSCWK</sequence>
<organism evidence="2">
    <name type="scientific">bioreactor metagenome</name>
    <dbReference type="NCBI Taxonomy" id="1076179"/>
    <lineage>
        <taxon>unclassified sequences</taxon>
        <taxon>metagenomes</taxon>
        <taxon>ecological metagenomes</taxon>
    </lineage>
</organism>
<feature type="domain" description="RecJ OB" evidence="1">
    <location>
        <begin position="3"/>
        <end position="61"/>
    </location>
</feature>
<evidence type="ECO:0000313" key="2">
    <source>
        <dbReference type="EMBL" id="MPM22448.1"/>
    </source>
</evidence>